<dbReference type="Gene3D" id="1.10.3720.10">
    <property type="entry name" value="MetI-like"/>
    <property type="match status" value="1"/>
</dbReference>
<evidence type="ECO:0000256" key="3">
    <source>
        <dbReference type="ARBA" id="ARBA00022475"/>
    </source>
</evidence>
<evidence type="ECO:0000256" key="7">
    <source>
        <dbReference type="RuleBase" id="RU363032"/>
    </source>
</evidence>
<protein>
    <submittedName>
        <fullName evidence="9">Trehalose transport system permease protein SugB</fullName>
    </submittedName>
</protein>
<evidence type="ECO:0000313" key="10">
    <source>
        <dbReference type="Proteomes" id="UP000050786"/>
    </source>
</evidence>
<evidence type="ECO:0000256" key="6">
    <source>
        <dbReference type="ARBA" id="ARBA00023136"/>
    </source>
</evidence>
<dbReference type="GO" id="GO:0005886">
    <property type="term" value="C:plasma membrane"/>
    <property type="evidence" value="ECO:0007669"/>
    <property type="project" value="UniProtKB-SubCell"/>
</dbReference>
<feature type="transmembrane region" description="Helical" evidence="7">
    <location>
        <begin position="140"/>
        <end position="161"/>
    </location>
</feature>
<keyword evidence="6 7" id="KW-0472">Membrane</keyword>
<name>A0A0P1EPK7_9RHOB</name>
<dbReference type="GO" id="GO:0055085">
    <property type="term" value="P:transmembrane transport"/>
    <property type="evidence" value="ECO:0007669"/>
    <property type="project" value="InterPro"/>
</dbReference>
<evidence type="ECO:0000256" key="4">
    <source>
        <dbReference type="ARBA" id="ARBA00022692"/>
    </source>
</evidence>
<keyword evidence="4 7" id="KW-0812">Transmembrane</keyword>
<dbReference type="EMBL" id="CYPS01000043">
    <property type="protein sequence ID" value="CUH43942.1"/>
    <property type="molecule type" value="Genomic_DNA"/>
</dbReference>
<dbReference type="SUPFAM" id="SSF161098">
    <property type="entry name" value="MetI-like"/>
    <property type="match status" value="1"/>
</dbReference>
<dbReference type="CDD" id="cd06261">
    <property type="entry name" value="TM_PBP2"/>
    <property type="match status" value="1"/>
</dbReference>
<proteinExistence type="inferred from homology"/>
<dbReference type="InterPro" id="IPR035906">
    <property type="entry name" value="MetI-like_sf"/>
</dbReference>
<feature type="transmembrane region" description="Helical" evidence="7">
    <location>
        <begin position="109"/>
        <end position="128"/>
    </location>
</feature>
<dbReference type="Proteomes" id="UP000050786">
    <property type="component" value="Unassembled WGS sequence"/>
</dbReference>
<accession>A0A0P1EPK7</accession>
<keyword evidence="5 7" id="KW-1133">Transmembrane helix</keyword>
<evidence type="ECO:0000313" key="9">
    <source>
        <dbReference type="EMBL" id="CUH43942.1"/>
    </source>
</evidence>
<comment type="similarity">
    <text evidence="7">Belongs to the binding-protein-dependent transport system permease family.</text>
</comment>
<keyword evidence="10" id="KW-1185">Reference proteome</keyword>
<gene>
    <name evidence="9" type="primary">sugB_4</name>
    <name evidence="9" type="ORF">RUM4293_02839</name>
</gene>
<reference evidence="10" key="1">
    <citation type="submission" date="2015-09" db="EMBL/GenBank/DDBJ databases">
        <authorList>
            <person name="Rodrigo-Torres L."/>
            <person name="Arahal D.R."/>
        </authorList>
    </citation>
    <scope>NUCLEOTIDE SEQUENCE [LARGE SCALE GENOMIC DNA]</scope>
    <source>
        <strain evidence="10">CECT 4293</strain>
    </source>
</reference>
<dbReference type="Pfam" id="PF00528">
    <property type="entry name" value="BPD_transp_1"/>
    <property type="match status" value="1"/>
</dbReference>
<dbReference type="AlphaFoldDB" id="A0A0P1EPK7"/>
<feature type="domain" description="ABC transmembrane type-1" evidence="8">
    <location>
        <begin position="73"/>
        <end position="263"/>
    </location>
</feature>
<dbReference type="InterPro" id="IPR000515">
    <property type="entry name" value="MetI-like"/>
</dbReference>
<feature type="transmembrane region" description="Helical" evidence="7">
    <location>
        <begin position="189"/>
        <end position="210"/>
    </location>
</feature>
<feature type="transmembrane region" description="Helical" evidence="7">
    <location>
        <begin position="241"/>
        <end position="263"/>
    </location>
</feature>
<organism evidence="9 10">
    <name type="scientific">Ruegeria atlantica</name>
    <dbReference type="NCBI Taxonomy" id="81569"/>
    <lineage>
        <taxon>Bacteria</taxon>
        <taxon>Pseudomonadati</taxon>
        <taxon>Pseudomonadota</taxon>
        <taxon>Alphaproteobacteria</taxon>
        <taxon>Rhodobacterales</taxon>
        <taxon>Roseobacteraceae</taxon>
        <taxon>Ruegeria</taxon>
    </lineage>
</organism>
<evidence type="ECO:0000256" key="2">
    <source>
        <dbReference type="ARBA" id="ARBA00022448"/>
    </source>
</evidence>
<dbReference type="PANTHER" id="PTHR32243:SF18">
    <property type="entry name" value="INNER MEMBRANE ABC TRANSPORTER PERMEASE PROTEIN YCJP"/>
    <property type="match status" value="1"/>
</dbReference>
<keyword evidence="2 7" id="KW-0813">Transport</keyword>
<evidence type="ECO:0000256" key="1">
    <source>
        <dbReference type="ARBA" id="ARBA00004651"/>
    </source>
</evidence>
<dbReference type="InterPro" id="IPR050901">
    <property type="entry name" value="BP-dep_ABC_trans_perm"/>
</dbReference>
<comment type="subcellular location">
    <subcellularLocation>
        <location evidence="1 7">Cell membrane</location>
        <topology evidence="1 7">Multi-pass membrane protein</topology>
    </subcellularLocation>
</comment>
<feature type="transmembrane region" description="Helical" evidence="7">
    <location>
        <begin position="77"/>
        <end position="97"/>
    </location>
</feature>
<dbReference type="PANTHER" id="PTHR32243">
    <property type="entry name" value="MALTOSE TRANSPORT SYSTEM PERMEASE-RELATED"/>
    <property type="match status" value="1"/>
</dbReference>
<dbReference type="RefSeq" id="WP_050602632.1">
    <property type="nucleotide sequence ID" value="NZ_CYPS01000043.1"/>
</dbReference>
<dbReference type="PROSITE" id="PS50928">
    <property type="entry name" value="ABC_TM1"/>
    <property type="match status" value="1"/>
</dbReference>
<evidence type="ECO:0000259" key="8">
    <source>
        <dbReference type="PROSITE" id="PS50928"/>
    </source>
</evidence>
<evidence type="ECO:0000256" key="5">
    <source>
        <dbReference type="ARBA" id="ARBA00022989"/>
    </source>
</evidence>
<feature type="transmembrane region" description="Helical" evidence="7">
    <location>
        <begin position="16"/>
        <end position="35"/>
    </location>
</feature>
<sequence>MAIVAQSSKYGDIGRAILAWAVGLLFFFPIFWLVLTSFKTDADAVKPEFLFFFTPTLENYLNMTENYDYWRFATNSVITSVFATVFALAVGIPCAYAMAFKPTRATKDVLMWMLSTKMLPAAAVLYPMTFLTKSLGLFDTHFMVIVVLMLINLPIVIWMLFTYFKEIPKEIIEAGQMDGVNTWGEIREILIPLAWGGIASTALLCFIFCWNEAYWTVRLTTTEAATLSKLIEGNRAPEGLFFGRLSAVSAAAVGPIIVLGWFCQKQLVQGLTFGAVK</sequence>
<keyword evidence="3" id="KW-1003">Cell membrane</keyword>